<dbReference type="AlphaFoldDB" id="A0A9X1WVX4"/>
<evidence type="ECO:0000313" key="4">
    <source>
        <dbReference type="Proteomes" id="UP001139347"/>
    </source>
</evidence>
<reference evidence="3" key="1">
    <citation type="submission" date="2022-04" db="EMBL/GenBank/DDBJ databases">
        <title>Paenibacillus mangrovi sp. nov., a novel endophytic bacterium isolated from bark of Kandelia candel.</title>
        <authorList>
            <person name="Tuo L."/>
        </authorList>
    </citation>
    <scope>NUCLEOTIDE SEQUENCE</scope>
    <source>
        <strain evidence="3">KQZ6P-2</strain>
    </source>
</reference>
<organism evidence="3 4">
    <name type="scientific">Paenibacillus mangrovi</name>
    <dbReference type="NCBI Taxonomy" id="2931978"/>
    <lineage>
        <taxon>Bacteria</taxon>
        <taxon>Bacillati</taxon>
        <taxon>Bacillota</taxon>
        <taxon>Bacilli</taxon>
        <taxon>Bacillales</taxon>
        <taxon>Paenibacillaceae</taxon>
        <taxon>Paenibacillus</taxon>
    </lineage>
</organism>
<dbReference type="PROSITE" id="PS51898">
    <property type="entry name" value="TYR_RECOMBINASE"/>
    <property type="match status" value="1"/>
</dbReference>
<dbReference type="EMBL" id="JALIRP010000016">
    <property type="protein sequence ID" value="MCJ8014875.1"/>
    <property type="molecule type" value="Genomic_DNA"/>
</dbReference>
<comment type="caution">
    <text evidence="3">The sequence shown here is derived from an EMBL/GenBank/DDBJ whole genome shotgun (WGS) entry which is preliminary data.</text>
</comment>
<sequence>MLEFLYSIGCRIGEVEKINIEDLNWENCSAIVNGKGSKKREVYFTKGGKETWIAI</sequence>
<keyword evidence="1" id="KW-0233">DNA recombination</keyword>
<dbReference type="InterPro" id="IPR002104">
    <property type="entry name" value="Integrase_catalytic"/>
</dbReference>
<proteinExistence type="predicted"/>
<dbReference type="GO" id="GO:0003677">
    <property type="term" value="F:DNA binding"/>
    <property type="evidence" value="ECO:0007669"/>
    <property type="project" value="InterPro"/>
</dbReference>
<dbReference type="InterPro" id="IPR013762">
    <property type="entry name" value="Integrase-like_cat_sf"/>
</dbReference>
<dbReference type="InterPro" id="IPR011010">
    <property type="entry name" value="DNA_brk_join_enz"/>
</dbReference>
<dbReference type="Proteomes" id="UP001139347">
    <property type="component" value="Unassembled WGS sequence"/>
</dbReference>
<dbReference type="Pfam" id="PF00589">
    <property type="entry name" value="Phage_integrase"/>
    <property type="match status" value="1"/>
</dbReference>
<evidence type="ECO:0000259" key="2">
    <source>
        <dbReference type="PROSITE" id="PS51898"/>
    </source>
</evidence>
<protein>
    <submittedName>
        <fullName evidence="3">Tyrosine-type recombinase/integrase</fullName>
    </submittedName>
</protein>
<gene>
    <name evidence="3" type="ORF">MUG84_24630</name>
</gene>
<accession>A0A9X1WVX4</accession>
<dbReference type="RefSeq" id="WP_244730347.1">
    <property type="nucleotide sequence ID" value="NZ_JALIRP010000016.1"/>
</dbReference>
<dbReference type="SUPFAM" id="SSF56349">
    <property type="entry name" value="DNA breaking-rejoining enzymes"/>
    <property type="match status" value="1"/>
</dbReference>
<dbReference type="Gene3D" id="1.10.443.10">
    <property type="entry name" value="Intergrase catalytic core"/>
    <property type="match status" value="1"/>
</dbReference>
<evidence type="ECO:0000313" key="3">
    <source>
        <dbReference type="EMBL" id="MCJ8014875.1"/>
    </source>
</evidence>
<evidence type="ECO:0000256" key="1">
    <source>
        <dbReference type="ARBA" id="ARBA00023172"/>
    </source>
</evidence>
<dbReference type="GO" id="GO:0015074">
    <property type="term" value="P:DNA integration"/>
    <property type="evidence" value="ECO:0007669"/>
    <property type="project" value="InterPro"/>
</dbReference>
<feature type="domain" description="Tyr recombinase" evidence="2">
    <location>
        <begin position="1"/>
        <end position="55"/>
    </location>
</feature>
<name>A0A9X1WVX4_9BACL</name>
<keyword evidence="4" id="KW-1185">Reference proteome</keyword>
<dbReference type="GO" id="GO:0006310">
    <property type="term" value="P:DNA recombination"/>
    <property type="evidence" value="ECO:0007669"/>
    <property type="project" value="UniProtKB-KW"/>
</dbReference>